<comment type="subcellular location">
    <subcellularLocation>
        <location evidence="1">Membrane</location>
    </subcellularLocation>
</comment>
<feature type="transmembrane region" description="Helical" evidence="5">
    <location>
        <begin position="149"/>
        <end position="177"/>
    </location>
</feature>
<feature type="transmembrane region" description="Helical" evidence="5">
    <location>
        <begin position="69"/>
        <end position="92"/>
    </location>
</feature>
<comment type="caution">
    <text evidence="7">The sequence shown here is derived from an EMBL/GenBank/DDBJ whole genome shotgun (WGS) entry which is preliminary data.</text>
</comment>
<protein>
    <submittedName>
        <fullName evidence="7">Sterol desaturase family protein</fullName>
    </submittedName>
</protein>
<evidence type="ECO:0000256" key="3">
    <source>
        <dbReference type="ARBA" id="ARBA00022989"/>
    </source>
</evidence>
<evidence type="ECO:0000313" key="8">
    <source>
        <dbReference type="Proteomes" id="UP001154265"/>
    </source>
</evidence>
<proteinExistence type="predicted"/>
<gene>
    <name evidence="7" type="ORF">L3556_02995</name>
</gene>
<keyword evidence="3 5" id="KW-1133">Transmembrane helix</keyword>
<dbReference type="Pfam" id="PF04116">
    <property type="entry name" value="FA_hydroxylase"/>
    <property type="match status" value="1"/>
</dbReference>
<evidence type="ECO:0000256" key="5">
    <source>
        <dbReference type="SAM" id="Phobius"/>
    </source>
</evidence>
<organism evidence="7 8">
    <name type="scientific">Candidatus Synechococcus calcipolaris G9</name>
    <dbReference type="NCBI Taxonomy" id="1497997"/>
    <lineage>
        <taxon>Bacteria</taxon>
        <taxon>Bacillati</taxon>
        <taxon>Cyanobacteriota</taxon>
        <taxon>Cyanophyceae</taxon>
        <taxon>Synechococcales</taxon>
        <taxon>Synechococcaceae</taxon>
        <taxon>Synechococcus</taxon>
    </lineage>
</organism>
<reference evidence="7" key="2">
    <citation type="submission" date="2022-01" db="EMBL/GenBank/DDBJ databases">
        <authorList>
            <person name="Zivanovic Y."/>
            <person name="Moreira D."/>
            <person name="Lopez-Garcia P."/>
        </authorList>
    </citation>
    <scope>NUCLEOTIDE SEQUENCE</scope>
    <source>
        <strain evidence="7">G9</strain>
    </source>
</reference>
<accession>A0ABT6EVT7</accession>
<feature type="domain" description="Fatty acid hydroxylase" evidence="6">
    <location>
        <begin position="115"/>
        <end position="249"/>
    </location>
</feature>
<evidence type="ECO:0000256" key="2">
    <source>
        <dbReference type="ARBA" id="ARBA00022692"/>
    </source>
</evidence>
<dbReference type="Proteomes" id="UP001154265">
    <property type="component" value="Unassembled WGS sequence"/>
</dbReference>
<evidence type="ECO:0000259" key="6">
    <source>
        <dbReference type="Pfam" id="PF04116"/>
    </source>
</evidence>
<feature type="transmembrane region" description="Helical" evidence="5">
    <location>
        <begin position="15"/>
        <end position="48"/>
    </location>
</feature>
<evidence type="ECO:0000256" key="4">
    <source>
        <dbReference type="ARBA" id="ARBA00023136"/>
    </source>
</evidence>
<keyword evidence="8" id="KW-1185">Reference proteome</keyword>
<dbReference type="EMBL" id="JAKKUT010000002">
    <property type="protein sequence ID" value="MDG2989904.1"/>
    <property type="molecule type" value="Genomic_DNA"/>
</dbReference>
<evidence type="ECO:0000313" key="7">
    <source>
        <dbReference type="EMBL" id="MDG2989904.1"/>
    </source>
</evidence>
<feature type="transmembrane region" description="Helical" evidence="5">
    <location>
        <begin position="107"/>
        <end position="128"/>
    </location>
</feature>
<dbReference type="RefSeq" id="WP_277865830.1">
    <property type="nucleotide sequence ID" value="NZ_JAKKUT010000002.1"/>
</dbReference>
<evidence type="ECO:0000256" key="1">
    <source>
        <dbReference type="ARBA" id="ARBA00004370"/>
    </source>
</evidence>
<sequence>MSSPMLPYTLSHPDIFLIMVGVMFLMVAGRYLVIAAVFMVLFYGARLTPWRRRRVNLRPYQRGQFFREMGWSILTSGIFALAGAIAAVLWQWNMTAIYLTLEGPGDYIYFGISILIVLFLHETYYYWLHRWMHQPQIYRQVHQVHHDSLVASPWTAFSFHPWEALLQAIFLPVVLLFLPLHPFAIVIQLTLMTFSSVINHLNLEIYPRGCSRHWLGRFLIGATHHSLHHSQFRYNYGLYFTFWDQLMGTESPQYLSLFDEKTAPTISSKAPLRF</sequence>
<dbReference type="InterPro" id="IPR050307">
    <property type="entry name" value="Sterol_Desaturase_Related"/>
</dbReference>
<dbReference type="InterPro" id="IPR006694">
    <property type="entry name" value="Fatty_acid_hydroxylase"/>
</dbReference>
<keyword evidence="4 5" id="KW-0472">Membrane</keyword>
<reference evidence="7" key="1">
    <citation type="journal article" date="2022" name="Genome Biol. Evol.">
        <title>A New Gene Family Diagnostic for Intracellular Biomineralization of Amorphous Ca Carbonates by Cyanobacteria.</title>
        <authorList>
            <person name="Benzerara K."/>
            <person name="Duprat E."/>
            <person name="Bitard-Feildel T."/>
            <person name="Caumes G."/>
            <person name="Cassier-Chauvat C."/>
            <person name="Chauvat F."/>
            <person name="Dezi M."/>
            <person name="Diop S.I."/>
            <person name="Gaschignard G."/>
            <person name="Gorgen S."/>
            <person name="Gugger M."/>
            <person name="Lopez-Garcia P."/>
            <person name="Millet M."/>
            <person name="Skouri-Panet F."/>
            <person name="Moreira D."/>
            <person name="Callebaut I."/>
        </authorList>
    </citation>
    <scope>NUCLEOTIDE SEQUENCE</scope>
    <source>
        <strain evidence="7">G9</strain>
    </source>
</reference>
<dbReference type="PANTHER" id="PTHR11863">
    <property type="entry name" value="STEROL DESATURASE"/>
    <property type="match status" value="1"/>
</dbReference>
<name>A0ABT6EVT7_9SYNE</name>
<keyword evidence="2 5" id="KW-0812">Transmembrane</keyword>